<proteinExistence type="predicted"/>
<reference evidence="2" key="1">
    <citation type="journal article" date="2019" name="Int. J. Syst. Evol. Microbiol.">
        <title>The Global Catalogue of Microorganisms (GCM) 10K type strain sequencing project: providing services to taxonomists for standard genome sequencing and annotation.</title>
        <authorList>
            <consortium name="The Broad Institute Genomics Platform"/>
            <consortium name="The Broad Institute Genome Sequencing Center for Infectious Disease"/>
            <person name="Wu L."/>
            <person name="Ma J."/>
        </authorList>
    </citation>
    <scope>NUCLEOTIDE SEQUENCE [LARGE SCALE GENOMIC DNA]</scope>
    <source>
        <strain evidence="2">KCTC 42217</strain>
    </source>
</reference>
<dbReference type="EMBL" id="JBHUHZ010000001">
    <property type="protein sequence ID" value="MFD2161190.1"/>
    <property type="molecule type" value="Genomic_DNA"/>
</dbReference>
<gene>
    <name evidence="1" type="ORF">ACFSJU_02240</name>
</gene>
<dbReference type="Pfam" id="PF13376">
    <property type="entry name" value="OmdA"/>
    <property type="match status" value="1"/>
</dbReference>
<dbReference type="Proteomes" id="UP001597387">
    <property type="component" value="Unassembled WGS sequence"/>
</dbReference>
<dbReference type="Pfam" id="PF08922">
    <property type="entry name" value="DUF1905"/>
    <property type="match status" value="1"/>
</dbReference>
<dbReference type="InterPro" id="IPR015018">
    <property type="entry name" value="DUF1905"/>
</dbReference>
<dbReference type="SUPFAM" id="SSF141694">
    <property type="entry name" value="AF2212/PG0164-like"/>
    <property type="match status" value="1"/>
</dbReference>
<evidence type="ECO:0000313" key="2">
    <source>
        <dbReference type="Proteomes" id="UP001597387"/>
    </source>
</evidence>
<accession>A0ABW4ZGM7</accession>
<keyword evidence="2" id="KW-1185">Reference proteome</keyword>
<dbReference type="InterPro" id="IPR037079">
    <property type="entry name" value="AF2212/PG0164-like_sf"/>
</dbReference>
<organism evidence="1 2">
    <name type="scientific">Paradesertivirga mongoliensis</name>
    <dbReference type="NCBI Taxonomy" id="2100740"/>
    <lineage>
        <taxon>Bacteria</taxon>
        <taxon>Pseudomonadati</taxon>
        <taxon>Bacteroidota</taxon>
        <taxon>Sphingobacteriia</taxon>
        <taxon>Sphingobacteriales</taxon>
        <taxon>Sphingobacteriaceae</taxon>
        <taxon>Paradesertivirga</taxon>
    </lineage>
</organism>
<dbReference type="Gene3D" id="2.40.30.100">
    <property type="entry name" value="AF2212/PG0164-like"/>
    <property type="match status" value="1"/>
</dbReference>
<evidence type="ECO:0000313" key="1">
    <source>
        <dbReference type="EMBL" id="MFD2161190.1"/>
    </source>
</evidence>
<dbReference type="RefSeq" id="WP_255899957.1">
    <property type="nucleotide sequence ID" value="NZ_JAFMZO010000001.1"/>
</dbReference>
<name>A0ABW4ZGM7_9SPHI</name>
<sequence>MEEQPLVKQRLLLERFPGKGGWTYARLPEISGGKRNHFGWQKVRGFIDGFEVKQFHLMPMGKGQLMIALKAEIRKAIKKNEGDWVDVVLYSLEQPLPLPEDFELCLQDEPVALANFNKLSENQKKEYLEWIYAIKSEQVIVDRMASAINRLVLGLPFIAGKI</sequence>
<protein>
    <submittedName>
        <fullName evidence="1">YdeI/OmpD-associated family protein</fullName>
    </submittedName>
</protein>
<comment type="caution">
    <text evidence="1">The sequence shown here is derived from an EMBL/GenBank/DDBJ whole genome shotgun (WGS) entry which is preliminary data.</text>
</comment>